<evidence type="ECO:0000256" key="2">
    <source>
        <dbReference type="SAM" id="SignalP"/>
    </source>
</evidence>
<dbReference type="PROSITE" id="PS51257">
    <property type="entry name" value="PROKAR_LIPOPROTEIN"/>
    <property type="match status" value="1"/>
</dbReference>
<dbReference type="AlphaFoldDB" id="A0ABD3IXR5"/>
<evidence type="ECO:0000313" key="5">
    <source>
        <dbReference type="Proteomes" id="UP001634007"/>
    </source>
</evidence>
<evidence type="ECO:0000313" key="4">
    <source>
        <dbReference type="EMBL" id="KAL3719867.1"/>
    </source>
</evidence>
<dbReference type="PANTHER" id="PTHR34366">
    <property type="entry name" value="OS07G0289901 PROTEIN-RELATED"/>
    <property type="match status" value="1"/>
</dbReference>
<feature type="chain" id="PRO_5044724777" description="DUF7731 domain-containing protein" evidence="2">
    <location>
        <begin position="28"/>
        <end position="160"/>
    </location>
</feature>
<sequence>MEFSGKFGSRAGLLWLSFCILLALSCAKTEKPLQNVNLSPFWQWRSAYECLQNTSSKCVGKNLDMTGNIQVTGSELTDYCNGCKPWTIDVLNCIHSVKRDFWFSNNATIKQINDSINQGCSTKSDIVVHGFPKSSSMRNFSRTYMALFSALALAIFLFST</sequence>
<keyword evidence="1" id="KW-1133">Transmembrane helix</keyword>
<keyword evidence="2" id="KW-0732">Signal</keyword>
<proteinExistence type="predicted"/>
<dbReference type="Proteomes" id="UP001634007">
    <property type="component" value="Unassembled WGS sequence"/>
</dbReference>
<evidence type="ECO:0000259" key="3">
    <source>
        <dbReference type="Pfam" id="PF24865"/>
    </source>
</evidence>
<comment type="caution">
    <text evidence="4">The sequence shown here is derived from an EMBL/GenBank/DDBJ whole genome shotgun (WGS) entry which is preliminary data.</text>
</comment>
<gene>
    <name evidence="4" type="ORF">ACJRO7_004796</name>
</gene>
<keyword evidence="5" id="KW-1185">Reference proteome</keyword>
<accession>A0ABD3IXR5</accession>
<reference evidence="4 5" key="1">
    <citation type="submission" date="2024-11" db="EMBL/GenBank/DDBJ databases">
        <title>Chromosome-level genome assembly of Eucalyptus globulus Labill. provides insights into its genome evolution.</title>
        <authorList>
            <person name="Li X."/>
        </authorList>
    </citation>
    <scope>NUCLEOTIDE SEQUENCE [LARGE SCALE GENOMIC DNA]</scope>
    <source>
        <strain evidence="4">CL2024</strain>
        <tissue evidence="4">Fresh tender leaves</tissue>
    </source>
</reference>
<dbReference type="Pfam" id="PF24865">
    <property type="entry name" value="DUF7731"/>
    <property type="match status" value="1"/>
</dbReference>
<dbReference type="PANTHER" id="PTHR34366:SF7">
    <property type="entry name" value="TRANSMEMBRANE PROTEIN"/>
    <property type="match status" value="1"/>
</dbReference>
<keyword evidence="1" id="KW-0812">Transmembrane</keyword>
<organism evidence="4 5">
    <name type="scientific">Eucalyptus globulus</name>
    <name type="common">Tasmanian blue gum</name>
    <dbReference type="NCBI Taxonomy" id="34317"/>
    <lineage>
        <taxon>Eukaryota</taxon>
        <taxon>Viridiplantae</taxon>
        <taxon>Streptophyta</taxon>
        <taxon>Embryophyta</taxon>
        <taxon>Tracheophyta</taxon>
        <taxon>Spermatophyta</taxon>
        <taxon>Magnoliopsida</taxon>
        <taxon>eudicotyledons</taxon>
        <taxon>Gunneridae</taxon>
        <taxon>Pentapetalae</taxon>
        <taxon>rosids</taxon>
        <taxon>malvids</taxon>
        <taxon>Myrtales</taxon>
        <taxon>Myrtaceae</taxon>
        <taxon>Myrtoideae</taxon>
        <taxon>Eucalypteae</taxon>
        <taxon>Eucalyptus</taxon>
    </lineage>
</organism>
<protein>
    <recommendedName>
        <fullName evidence="3">DUF7731 domain-containing protein</fullName>
    </recommendedName>
</protein>
<feature type="signal peptide" evidence="2">
    <location>
        <begin position="1"/>
        <end position="27"/>
    </location>
</feature>
<dbReference type="EMBL" id="JBJKBG010000010">
    <property type="protein sequence ID" value="KAL3719868.1"/>
    <property type="molecule type" value="Genomic_DNA"/>
</dbReference>
<dbReference type="InterPro" id="IPR056633">
    <property type="entry name" value="DUF7731"/>
</dbReference>
<evidence type="ECO:0000256" key="1">
    <source>
        <dbReference type="SAM" id="Phobius"/>
    </source>
</evidence>
<feature type="domain" description="DUF7731" evidence="3">
    <location>
        <begin position="42"/>
        <end position="124"/>
    </location>
</feature>
<feature type="transmembrane region" description="Helical" evidence="1">
    <location>
        <begin position="143"/>
        <end position="159"/>
    </location>
</feature>
<dbReference type="EMBL" id="JBJKBG010000010">
    <property type="protein sequence ID" value="KAL3719867.1"/>
    <property type="molecule type" value="Genomic_DNA"/>
</dbReference>
<name>A0ABD3IXR5_EUCGL</name>
<keyword evidence="1" id="KW-0472">Membrane</keyword>